<keyword evidence="2" id="KW-1185">Reference proteome</keyword>
<sequence>MDLQEVATKCKFKNEELELDSLDVFTEDLQTAAKDAFDRIVGTNDHNHLIMTPIAGQDNVEHNIVLALYSSEKQFHSSVSSFEVVDFKKIPLVAMVQKRPLMKTSAKS</sequence>
<organism evidence="1 2">
    <name type="scientific">Nitzschia inconspicua</name>
    <dbReference type="NCBI Taxonomy" id="303405"/>
    <lineage>
        <taxon>Eukaryota</taxon>
        <taxon>Sar</taxon>
        <taxon>Stramenopiles</taxon>
        <taxon>Ochrophyta</taxon>
        <taxon>Bacillariophyta</taxon>
        <taxon>Bacillariophyceae</taxon>
        <taxon>Bacillariophycidae</taxon>
        <taxon>Bacillariales</taxon>
        <taxon>Bacillariaceae</taxon>
        <taxon>Nitzschia</taxon>
    </lineage>
</organism>
<dbReference type="AlphaFoldDB" id="A0A9K3PST5"/>
<dbReference type="Proteomes" id="UP000693970">
    <property type="component" value="Unassembled WGS sequence"/>
</dbReference>
<protein>
    <submittedName>
        <fullName evidence="1">Uncharacterized protein</fullName>
    </submittedName>
</protein>
<reference evidence="1" key="2">
    <citation type="submission" date="2021-04" db="EMBL/GenBank/DDBJ databases">
        <authorList>
            <person name="Podell S."/>
        </authorList>
    </citation>
    <scope>NUCLEOTIDE SEQUENCE</scope>
    <source>
        <strain evidence="1">Hildebrandi</strain>
    </source>
</reference>
<reference evidence="1" key="1">
    <citation type="journal article" date="2021" name="Sci. Rep.">
        <title>Diploid genomic architecture of Nitzschia inconspicua, an elite biomass production diatom.</title>
        <authorList>
            <person name="Oliver A."/>
            <person name="Podell S."/>
            <person name="Pinowska A."/>
            <person name="Traller J.C."/>
            <person name="Smith S.R."/>
            <person name="McClure R."/>
            <person name="Beliaev A."/>
            <person name="Bohutskyi P."/>
            <person name="Hill E.A."/>
            <person name="Rabines A."/>
            <person name="Zheng H."/>
            <person name="Allen L.Z."/>
            <person name="Kuo A."/>
            <person name="Grigoriev I.V."/>
            <person name="Allen A.E."/>
            <person name="Hazlebeck D."/>
            <person name="Allen E.E."/>
        </authorList>
    </citation>
    <scope>NUCLEOTIDE SEQUENCE</scope>
    <source>
        <strain evidence="1">Hildebrandi</strain>
    </source>
</reference>
<evidence type="ECO:0000313" key="2">
    <source>
        <dbReference type="Proteomes" id="UP000693970"/>
    </source>
</evidence>
<name>A0A9K3PST5_9STRA</name>
<accession>A0A9K3PST5</accession>
<dbReference type="EMBL" id="JAGRRH010000014">
    <property type="protein sequence ID" value="KAG7358106.1"/>
    <property type="molecule type" value="Genomic_DNA"/>
</dbReference>
<proteinExistence type="predicted"/>
<comment type="caution">
    <text evidence="1">The sequence shown here is derived from an EMBL/GenBank/DDBJ whole genome shotgun (WGS) entry which is preliminary data.</text>
</comment>
<gene>
    <name evidence="1" type="ORF">IV203_014693</name>
</gene>
<evidence type="ECO:0000313" key="1">
    <source>
        <dbReference type="EMBL" id="KAG7358106.1"/>
    </source>
</evidence>